<name>A0A395HT65_ASPHC</name>
<dbReference type="Proteomes" id="UP000248961">
    <property type="component" value="Unassembled WGS sequence"/>
</dbReference>
<dbReference type="RefSeq" id="XP_025549833.1">
    <property type="nucleotide sequence ID" value="XM_025689951.1"/>
</dbReference>
<dbReference type="GeneID" id="37194240"/>
<dbReference type="EMBL" id="KZ824293">
    <property type="protein sequence ID" value="RAL10679.1"/>
    <property type="molecule type" value="Genomic_DNA"/>
</dbReference>
<evidence type="ECO:0000313" key="2">
    <source>
        <dbReference type="EMBL" id="RAL10679.1"/>
    </source>
</evidence>
<organism evidence="2 3">
    <name type="scientific">Aspergillus homomorphus (strain CBS 101889)</name>
    <dbReference type="NCBI Taxonomy" id="1450537"/>
    <lineage>
        <taxon>Eukaryota</taxon>
        <taxon>Fungi</taxon>
        <taxon>Dikarya</taxon>
        <taxon>Ascomycota</taxon>
        <taxon>Pezizomycotina</taxon>
        <taxon>Eurotiomycetes</taxon>
        <taxon>Eurotiomycetidae</taxon>
        <taxon>Eurotiales</taxon>
        <taxon>Aspergillaceae</taxon>
        <taxon>Aspergillus</taxon>
        <taxon>Aspergillus subgen. Circumdati</taxon>
    </lineage>
</organism>
<proteinExistence type="predicted"/>
<sequence>MCLPKHVLKVTQQPPSAIANPTASRARNNKGNPADGLGSYYPVRKVSHSEEDSRPHWSCFELPLILPICWTNLATRFGQGRWALEVRSQCLRARWAREVGFASWVIASPFWFRHPFSRGVAIARLSAMWRLTAGADGVCVVGAGLTRLHLGTFRSGGCEGPCLQFW</sequence>
<evidence type="ECO:0000313" key="3">
    <source>
        <dbReference type="Proteomes" id="UP000248961"/>
    </source>
</evidence>
<feature type="region of interest" description="Disordered" evidence="1">
    <location>
        <begin position="17"/>
        <end position="38"/>
    </location>
</feature>
<feature type="compositionally biased region" description="Polar residues" evidence="1">
    <location>
        <begin position="17"/>
        <end position="31"/>
    </location>
</feature>
<gene>
    <name evidence="2" type="ORF">BO97DRAFT_117132</name>
</gene>
<accession>A0A395HT65</accession>
<dbReference type="AlphaFoldDB" id="A0A395HT65"/>
<dbReference type="VEuPathDB" id="FungiDB:BO97DRAFT_117132"/>
<reference evidence="2 3" key="1">
    <citation type="submission" date="2018-02" db="EMBL/GenBank/DDBJ databases">
        <title>The genomes of Aspergillus section Nigri reveals drivers in fungal speciation.</title>
        <authorList>
            <consortium name="DOE Joint Genome Institute"/>
            <person name="Vesth T.C."/>
            <person name="Nybo J."/>
            <person name="Theobald S."/>
            <person name="Brandl J."/>
            <person name="Frisvad J.C."/>
            <person name="Nielsen K.F."/>
            <person name="Lyhne E.K."/>
            <person name="Kogle M.E."/>
            <person name="Kuo A."/>
            <person name="Riley R."/>
            <person name="Clum A."/>
            <person name="Nolan M."/>
            <person name="Lipzen A."/>
            <person name="Salamov A."/>
            <person name="Henrissat B."/>
            <person name="Wiebenga A."/>
            <person name="De vries R.P."/>
            <person name="Grigoriev I.V."/>
            <person name="Mortensen U.H."/>
            <person name="Andersen M.R."/>
            <person name="Baker S.E."/>
        </authorList>
    </citation>
    <scope>NUCLEOTIDE SEQUENCE [LARGE SCALE GENOMIC DNA]</scope>
    <source>
        <strain evidence="2 3">CBS 101889</strain>
    </source>
</reference>
<evidence type="ECO:0000256" key="1">
    <source>
        <dbReference type="SAM" id="MobiDB-lite"/>
    </source>
</evidence>
<protein>
    <submittedName>
        <fullName evidence="2">Uncharacterized protein</fullName>
    </submittedName>
</protein>
<keyword evidence="3" id="KW-1185">Reference proteome</keyword>